<dbReference type="EC" id="1.1.1.286" evidence="12"/>
<reference evidence="16 17" key="1">
    <citation type="submission" date="2016-04" db="EMBL/GenBank/DDBJ databases">
        <title>Chloroflexus islandicus sp. nov., a thermophilic filamentous anoxygenic phototrophic bacterium from geyser Strokkur (Iceland).</title>
        <authorList>
            <person name="Gaisin V.A."/>
            <person name="Kalashnikov A.M."/>
            <person name="Sukhacheva M.V."/>
            <person name="Grouzdev D.S."/>
            <person name="Ivanov T.M."/>
            <person name="Kuznetsov B."/>
            <person name="Gorlenko V.M."/>
        </authorList>
    </citation>
    <scope>NUCLEOTIDE SEQUENCE [LARGE SCALE GENOMIC DNA]</scope>
    <source>
        <strain evidence="17">isl-2</strain>
    </source>
</reference>
<dbReference type="GO" id="GO:0006102">
    <property type="term" value="P:isocitrate metabolic process"/>
    <property type="evidence" value="ECO:0007669"/>
    <property type="project" value="TreeGrafter"/>
</dbReference>
<comment type="similarity">
    <text evidence="2">Belongs to the isocitrate and isopropylmalate dehydrogenases family.</text>
</comment>
<evidence type="ECO:0000256" key="8">
    <source>
        <dbReference type="ARBA" id="ARBA00051094"/>
    </source>
</evidence>
<dbReference type="PANTHER" id="PTHR11835:SF34">
    <property type="entry name" value="ISOCITRATE DEHYDROGENASE [NAD] SUBUNIT ALPHA, MITOCHONDRIAL"/>
    <property type="match status" value="1"/>
</dbReference>
<dbReference type="OrthoDB" id="9806254at2"/>
<evidence type="ECO:0000256" key="3">
    <source>
        <dbReference type="ARBA" id="ARBA00022723"/>
    </source>
</evidence>
<gene>
    <name evidence="16" type="ORF">A6A03_06135</name>
</gene>
<comment type="pathway">
    <text evidence="10">Amino-acid biosynthesis; L-lysine biosynthesis via AAA pathway; L-alpha-aminoadipate from 2-oxoglutarate: step 4/5.</text>
</comment>
<comment type="catalytic activity">
    <reaction evidence="7">
        <text>D-threo-isocitrate + NAD(+) = 2-oxoglutarate + CO2 + NADH</text>
        <dbReference type="Rhea" id="RHEA:23632"/>
        <dbReference type="ChEBI" id="CHEBI:15562"/>
        <dbReference type="ChEBI" id="CHEBI:16526"/>
        <dbReference type="ChEBI" id="CHEBI:16810"/>
        <dbReference type="ChEBI" id="CHEBI:57540"/>
        <dbReference type="ChEBI" id="CHEBI:57945"/>
        <dbReference type="EC" id="1.1.1.286"/>
    </reaction>
    <physiologicalReaction direction="left-to-right" evidence="7">
        <dbReference type="Rhea" id="RHEA:23633"/>
    </physiologicalReaction>
</comment>
<dbReference type="SMART" id="SM01329">
    <property type="entry name" value="Iso_dh"/>
    <property type="match status" value="1"/>
</dbReference>
<dbReference type="Gene3D" id="3.40.718.10">
    <property type="entry name" value="Isopropylmalate Dehydrogenase"/>
    <property type="match status" value="1"/>
</dbReference>
<dbReference type="Pfam" id="PF00180">
    <property type="entry name" value="Iso_dh"/>
    <property type="match status" value="1"/>
</dbReference>
<evidence type="ECO:0000256" key="11">
    <source>
        <dbReference type="ARBA" id="ARBA00063123"/>
    </source>
</evidence>
<feature type="domain" description="Isopropylmalate dehydrogenase-like" evidence="15">
    <location>
        <begin position="2"/>
        <end position="324"/>
    </location>
</feature>
<dbReference type="EMBL" id="LWQS01000125">
    <property type="protein sequence ID" value="OAN36326.1"/>
    <property type="molecule type" value="Genomic_DNA"/>
</dbReference>
<dbReference type="GO" id="GO:0006099">
    <property type="term" value="P:tricarboxylic acid cycle"/>
    <property type="evidence" value="ECO:0007669"/>
    <property type="project" value="TreeGrafter"/>
</dbReference>
<dbReference type="GO" id="GO:0033708">
    <property type="term" value="F:isocitrate-homoisocitrate dehydrogenase activity"/>
    <property type="evidence" value="ECO:0007669"/>
    <property type="project" value="UniProtKB-EC"/>
</dbReference>
<keyword evidence="5" id="KW-0560">Oxidoreductase</keyword>
<organism evidence="16 17">
    <name type="scientific">Chloroflexus islandicus</name>
    <dbReference type="NCBI Taxonomy" id="1707952"/>
    <lineage>
        <taxon>Bacteria</taxon>
        <taxon>Bacillati</taxon>
        <taxon>Chloroflexota</taxon>
        <taxon>Chloroflexia</taxon>
        <taxon>Chloroflexales</taxon>
        <taxon>Chloroflexineae</taxon>
        <taxon>Chloroflexaceae</taxon>
        <taxon>Chloroflexus</taxon>
    </lineage>
</organism>
<evidence type="ECO:0000256" key="12">
    <source>
        <dbReference type="ARBA" id="ARBA00066849"/>
    </source>
</evidence>
<evidence type="ECO:0000256" key="5">
    <source>
        <dbReference type="ARBA" id="ARBA00023002"/>
    </source>
</evidence>
<name>A0A178LRD1_9CHLR</name>
<comment type="cofactor">
    <cofactor evidence="1">
        <name>Mg(2+)</name>
        <dbReference type="ChEBI" id="CHEBI:18420"/>
    </cofactor>
</comment>
<evidence type="ECO:0000256" key="9">
    <source>
        <dbReference type="ARBA" id="ARBA00054060"/>
    </source>
</evidence>
<evidence type="ECO:0000256" key="2">
    <source>
        <dbReference type="ARBA" id="ARBA00007769"/>
    </source>
</evidence>
<dbReference type="STRING" id="1707952.A6A03_06135"/>
<dbReference type="SUPFAM" id="SSF53659">
    <property type="entry name" value="Isocitrate/Isopropylmalate dehydrogenase-like"/>
    <property type="match status" value="1"/>
</dbReference>
<keyword evidence="4" id="KW-0460">Magnesium</keyword>
<keyword evidence="3" id="KW-0479">Metal-binding</keyword>
<evidence type="ECO:0000256" key="7">
    <source>
        <dbReference type="ARBA" id="ARBA00050979"/>
    </source>
</evidence>
<dbReference type="GO" id="GO:0000287">
    <property type="term" value="F:magnesium ion binding"/>
    <property type="evidence" value="ECO:0007669"/>
    <property type="project" value="InterPro"/>
</dbReference>
<evidence type="ECO:0000256" key="14">
    <source>
        <dbReference type="ARBA" id="ARBA00076472"/>
    </source>
</evidence>
<evidence type="ECO:0000256" key="10">
    <source>
        <dbReference type="ARBA" id="ARBA00060720"/>
    </source>
</evidence>
<dbReference type="PANTHER" id="PTHR11835">
    <property type="entry name" value="DECARBOXYLATING DEHYDROGENASES-ISOCITRATE, ISOPROPYLMALATE, TARTRATE"/>
    <property type="match status" value="1"/>
</dbReference>
<dbReference type="GO" id="GO:0051287">
    <property type="term" value="F:NAD binding"/>
    <property type="evidence" value="ECO:0007669"/>
    <property type="project" value="InterPro"/>
</dbReference>
<accession>A0A178LRD1</accession>
<dbReference type="Proteomes" id="UP000078287">
    <property type="component" value="Unassembled WGS sequence"/>
</dbReference>
<evidence type="ECO:0000259" key="15">
    <source>
        <dbReference type="SMART" id="SM01329"/>
    </source>
</evidence>
<comment type="catalytic activity">
    <reaction evidence="8">
        <text>(2R,3S)-homoisocitrate + NAD(+) = 2-oxoadipate + CO2 + NADH</text>
        <dbReference type="Rhea" id="RHEA:11900"/>
        <dbReference type="ChEBI" id="CHEBI:15404"/>
        <dbReference type="ChEBI" id="CHEBI:16526"/>
        <dbReference type="ChEBI" id="CHEBI:57499"/>
        <dbReference type="ChEBI" id="CHEBI:57540"/>
        <dbReference type="ChEBI" id="CHEBI:57945"/>
        <dbReference type="EC" id="1.1.1.286"/>
    </reaction>
    <physiologicalReaction direction="left-to-right" evidence="8">
        <dbReference type="Rhea" id="RHEA:11901"/>
    </physiologicalReaction>
</comment>
<dbReference type="GO" id="GO:0046394">
    <property type="term" value="P:carboxylic acid biosynthetic process"/>
    <property type="evidence" value="ECO:0007669"/>
    <property type="project" value="UniProtKB-ARBA"/>
</dbReference>
<sequence length="332" mass="34855">MQICVIPGDGIGPEVMAVATAALRALAPDLTLTEAEAGWGVFQRTGVALPAETLAAAREATAILFGAVASPSHPVPGYRSPIVELRRTLDLYANIRPTIGPGVDLVVVRENTEDLYSGRERLEDDGNTAIAERVITRTASARIVRAACELARTRQAAGHPGKVTIVHKANVLRVSDGLFRTVALEVAADFPELTFEERLVDVAAMQLAAQPQRFDVIVTTNLFGDILSDIACIHGGGLGVAASSNLGHGRALFEPVHGAAPDIAGRGIANPTAALNCVVMLLEWIGRPHAAERLRRAMDAVAAAGIRTPDAGGDATTREVADAILEQLTTHA</sequence>
<dbReference type="RefSeq" id="WP_066791660.1">
    <property type="nucleotide sequence ID" value="NZ_LWQS01000125.1"/>
</dbReference>
<dbReference type="PROSITE" id="PS00470">
    <property type="entry name" value="IDH_IMDH"/>
    <property type="match status" value="1"/>
</dbReference>
<dbReference type="AlphaFoldDB" id="A0A178LRD1"/>
<protein>
    <recommendedName>
        <fullName evidence="13">Isocitrate/homoisocitrate dehydrogenase</fullName>
        <ecNumber evidence="12">1.1.1.286</ecNumber>
    </recommendedName>
    <alternativeName>
        <fullName evidence="14">Homoisocitrate dehydrogenase</fullName>
    </alternativeName>
</protein>
<dbReference type="InterPro" id="IPR024084">
    <property type="entry name" value="IsoPropMal-DH-like_dom"/>
</dbReference>
<evidence type="ECO:0000256" key="1">
    <source>
        <dbReference type="ARBA" id="ARBA00001946"/>
    </source>
</evidence>
<evidence type="ECO:0000256" key="6">
    <source>
        <dbReference type="ARBA" id="ARBA00023027"/>
    </source>
</evidence>
<dbReference type="FunFam" id="3.40.718.10:FF:000019">
    <property type="entry name" value="Homoisocitrate dehydrogenase"/>
    <property type="match status" value="1"/>
</dbReference>
<comment type="subunit">
    <text evidence="11">Homotetramer. Dimer of dimers. The homotetramer can transiently dissociate into homodimers.</text>
</comment>
<proteinExistence type="inferred from homology"/>
<evidence type="ECO:0000256" key="13">
    <source>
        <dbReference type="ARBA" id="ARBA00071278"/>
    </source>
</evidence>
<keyword evidence="6" id="KW-0520">NAD</keyword>
<evidence type="ECO:0000256" key="4">
    <source>
        <dbReference type="ARBA" id="ARBA00022842"/>
    </source>
</evidence>
<comment type="function">
    <text evidence="9">Catalyzes the NAD(+)-dependent oxidative decarboxylation of homoisocitrate to 2-oxoadipate (alpha-ketoadipate), a reaction involved in lysine biosynthesis through the alpha-aminoadipate pathway. In addition, has high activity with isocitrate, but is inactive with 3-isopropylmalate.</text>
</comment>
<dbReference type="GO" id="GO:0004449">
    <property type="term" value="F:isocitrate dehydrogenase (NAD+) activity"/>
    <property type="evidence" value="ECO:0007669"/>
    <property type="project" value="TreeGrafter"/>
</dbReference>
<dbReference type="InterPro" id="IPR019818">
    <property type="entry name" value="IsoCit/isopropylmalate_DH_CS"/>
</dbReference>
<comment type="caution">
    <text evidence="16">The sequence shown here is derived from an EMBL/GenBank/DDBJ whole genome shotgun (WGS) entry which is preliminary data.</text>
</comment>
<evidence type="ECO:0000313" key="16">
    <source>
        <dbReference type="EMBL" id="OAN36326.1"/>
    </source>
</evidence>
<keyword evidence="17" id="KW-1185">Reference proteome</keyword>
<evidence type="ECO:0000313" key="17">
    <source>
        <dbReference type="Proteomes" id="UP000078287"/>
    </source>
</evidence>